<dbReference type="RefSeq" id="WP_106615571.1">
    <property type="nucleotide sequence ID" value="NZ_PYAX01000004.1"/>
</dbReference>
<proteinExistence type="predicted"/>
<evidence type="ECO:0000313" key="2">
    <source>
        <dbReference type="EMBL" id="PSL55844.1"/>
    </source>
</evidence>
<feature type="domain" description="FAD-dependent urate hydroxylase HpyO/Asp monooxygenase CreE-like FAD/NAD(P)-binding" evidence="1">
    <location>
        <begin position="11"/>
        <end position="178"/>
    </location>
</feature>
<dbReference type="EMBL" id="PYAX01000004">
    <property type="protein sequence ID" value="PSL55844.1"/>
    <property type="molecule type" value="Genomic_DNA"/>
</dbReference>
<dbReference type="AlphaFoldDB" id="A0A2P8IBJ7"/>
<dbReference type="SUPFAM" id="SSF51905">
    <property type="entry name" value="FAD/NAD(P)-binding domain"/>
    <property type="match status" value="1"/>
</dbReference>
<protein>
    <submittedName>
        <fullName evidence="2">FAD-NAD(P)-binding protein</fullName>
    </submittedName>
</protein>
<accession>A0A2P8IBJ7</accession>
<evidence type="ECO:0000259" key="1">
    <source>
        <dbReference type="Pfam" id="PF13454"/>
    </source>
</evidence>
<dbReference type="PANTHER" id="PTHR40254:SF1">
    <property type="entry name" value="BLR0577 PROTEIN"/>
    <property type="match status" value="1"/>
</dbReference>
<dbReference type="PANTHER" id="PTHR40254">
    <property type="entry name" value="BLR0577 PROTEIN"/>
    <property type="match status" value="1"/>
</dbReference>
<dbReference type="InterPro" id="IPR038732">
    <property type="entry name" value="HpyO/CreE_NAD-binding"/>
</dbReference>
<comment type="caution">
    <text evidence="2">The sequence shown here is derived from an EMBL/GenBank/DDBJ whole genome shotgun (WGS) entry which is preliminary data.</text>
</comment>
<dbReference type="OrthoDB" id="3653265at2"/>
<organism evidence="2 3">
    <name type="scientific">Saccharothrix carnea</name>
    <dbReference type="NCBI Taxonomy" id="1280637"/>
    <lineage>
        <taxon>Bacteria</taxon>
        <taxon>Bacillati</taxon>
        <taxon>Actinomycetota</taxon>
        <taxon>Actinomycetes</taxon>
        <taxon>Pseudonocardiales</taxon>
        <taxon>Pseudonocardiaceae</taxon>
        <taxon>Saccharothrix</taxon>
    </lineage>
</organism>
<keyword evidence="3" id="KW-1185">Reference proteome</keyword>
<gene>
    <name evidence="2" type="ORF">B0I31_104135</name>
</gene>
<dbReference type="InterPro" id="IPR036188">
    <property type="entry name" value="FAD/NAD-bd_sf"/>
</dbReference>
<dbReference type="Proteomes" id="UP000241118">
    <property type="component" value="Unassembled WGS sequence"/>
</dbReference>
<sequence length="664" mass="70978">MSKIRSELVVAIVGMGPRGLSVLERLLVRLAERRGPAVSIWVFDPAEHGAGRIWRTDQPDWFLMNTPAGEVSMYSGDRDEGPPRAGAGPSLHEWLAAGNAGPRWAALGPSGYAPRACYGRYLRDVFDNLVAHKPDNVTVHAVRSPVERVQRHEGRLCLTTRSGRSVVADKLVLTTGHQVTAPRPWERELLDHADSRPGVRYVRGDSAADLDLDPVGAGEPVGVLGLGLTFLDVVVALTVGRGGEFEPGPAGGLRYRPSGREPRVFAGSRSGLPMLARGVNQKAPKYRYEAKFLTRGALAEARHRARRETGSAQLDFRRDVLPLLRLEVEHVYYTTLIRDRSGDEAARRFARLHLAVAGGKAAYLVDKALVEFGVAHAAPIDLERIARPFAGRRYAAPAEFHRDVLDLLGQDLAEALRGNVHGPVKAALDILRDLRGAVRAAVDHGGLRPRSHRDDFVGWFTPLNAMLSAGPPAIRLAQVRALIEAGVLHLVGPALRVGLAPDGFLLDSAQVAGAGQVVGTLIDARIPRPSVRQDASPLTRQLLADGLISEYVNASSCADGVFATGAVATTRAPFHAVGADGRANPDLYVLGIPTENLRWFTQIGNGRPGPPSAFHADADAVAGDVLDGRATGVGPPAANGSAHAGKIRVDRTLTCAAGADRGRR</sequence>
<dbReference type="InterPro" id="IPR052189">
    <property type="entry name" value="L-asp_N-monooxygenase_NS-form"/>
</dbReference>
<dbReference type="Pfam" id="PF13454">
    <property type="entry name" value="NAD_binding_9"/>
    <property type="match status" value="1"/>
</dbReference>
<evidence type="ECO:0000313" key="3">
    <source>
        <dbReference type="Proteomes" id="UP000241118"/>
    </source>
</evidence>
<name>A0A2P8IBJ7_SACCR</name>
<reference evidence="2 3" key="1">
    <citation type="submission" date="2018-03" db="EMBL/GenBank/DDBJ databases">
        <title>Genomic Encyclopedia of Type Strains, Phase III (KMG-III): the genomes of soil and plant-associated and newly described type strains.</title>
        <authorList>
            <person name="Whitman W."/>
        </authorList>
    </citation>
    <scope>NUCLEOTIDE SEQUENCE [LARGE SCALE GENOMIC DNA]</scope>
    <source>
        <strain evidence="2 3">CGMCC 4.7097</strain>
    </source>
</reference>
<dbReference type="Gene3D" id="3.50.50.60">
    <property type="entry name" value="FAD/NAD(P)-binding domain"/>
    <property type="match status" value="1"/>
</dbReference>